<gene>
    <name evidence="1" type="ORF">NP233_g7399</name>
</gene>
<dbReference type="Proteomes" id="UP001213000">
    <property type="component" value="Unassembled WGS sequence"/>
</dbReference>
<dbReference type="PANTHER" id="PTHR48219:SF1">
    <property type="entry name" value="VACUOLAR PROTEIN SORTING-ASSOCIATED PROTEIN 62"/>
    <property type="match status" value="1"/>
</dbReference>
<evidence type="ECO:0000313" key="1">
    <source>
        <dbReference type="EMBL" id="KAJ3565822.1"/>
    </source>
</evidence>
<comment type="caution">
    <text evidence="1">The sequence shown here is derived from an EMBL/GenBank/DDBJ whole genome shotgun (WGS) entry which is preliminary data.</text>
</comment>
<accession>A0AAD5VRB0</accession>
<evidence type="ECO:0000313" key="2">
    <source>
        <dbReference type="Proteomes" id="UP001213000"/>
    </source>
</evidence>
<organism evidence="1 2">
    <name type="scientific">Leucocoprinus birnbaumii</name>
    <dbReference type="NCBI Taxonomy" id="56174"/>
    <lineage>
        <taxon>Eukaryota</taxon>
        <taxon>Fungi</taxon>
        <taxon>Dikarya</taxon>
        <taxon>Basidiomycota</taxon>
        <taxon>Agaricomycotina</taxon>
        <taxon>Agaricomycetes</taxon>
        <taxon>Agaricomycetidae</taxon>
        <taxon>Agaricales</taxon>
        <taxon>Agaricineae</taxon>
        <taxon>Agaricaceae</taxon>
        <taxon>Leucocoprinus</taxon>
    </lineage>
</organism>
<keyword evidence="2" id="KW-1185">Reference proteome</keyword>
<name>A0AAD5VRB0_9AGAR</name>
<dbReference type="EMBL" id="JANIEX010000537">
    <property type="protein sequence ID" value="KAJ3565822.1"/>
    <property type="molecule type" value="Genomic_DNA"/>
</dbReference>
<dbReference type="PANTHER" id="PTHR48219">
    <property type="entry name" value="VACUOLAR PROTEIN SORTING-ASSOCIATED PROTEIN 62-RELATED"/>
    <property type="match status" value="1"/>
</dbReference>
<protein>
    <submittedName>
        <fullName evidence="1">Uncharacterized protein</fullName>
    </submittedName>
</protein>
<proteinExistence type="predicted"/>
<sequence length="214" mass="23125">MRRARLTTAKTILPTMSTALLKVQTAQFNVLVYNDAGSGAKQDLSTWKPALDEGWYYLGPTANNGNAQGRPGIIIQPAGKERVTAPIVDWEQVWNDGGSGKSSDYALWRGLVAPEDRDNFVVLGGFFTRSHAKPTVDDSMNMRAVRKDIVIQVAAGSEIWTDRGTGAREDGAIWGISTDGFFQAVGTGAFVPVLGYDKAPTEVYALNKDKLTAA</sequence>
<dbReference type="AlphaFoldDB" id="A0AAD5VRB0"/>
<reference evidence="1" key="1">
    <citation type="submission" date="2022-07" db="EMBL/GenBank/DDBJ databases">
        <title>Genome Sequence of Leucocoprinus birnbaumii.</title>
        <authorList>
            <person name="Buettner E."/>
        </authorList>
    </citation>
    <scope>NUCLEOTIDE SEQUENCE</scope>
    <source>
        <strain evidence="1">VT141</strain>
    </source>
</reference>